<dbReference type="SUPFAM" id="SSF51126">
    <property type="entry name" value="Pectin lyase-like"/>
    <property type="match status" value="1"/>
</dbReference>
<keyword evidence="4" id="KW-1185">Reference proteome</keyword>
<accession>A0AAP0RE92</accession>
<evidence type="ECO:0000313" key="4">
    <source>
        <dbReference type="Proteomes" id="UP001415857"/>
    </source>
</evidence>
<dbReference type="InterPro" id="IPR011050">
    <property type="entry name" value="Pectin_lyase_fold/virulence"/>
</dbReference>
<proteinExistence type="predicted"/>
<dbReference type="Gene3D" id="2.160.20.10">
    <property type="entry name" value="Single-stranded right-handed beta-helix, Pectin lyase-like"/>
    <property type="match status" value="1"/>
</dbReference>
<keyword evidence="1 2" id="KW-0732">Signal</keyword>
<dbReference type="PRINTS" id="PR00807">
    <property type="entry name" value="AMBALLERGEN"/>
</dbReference>
<feature type="signal peptide" evidence="2">
    <location>
        <begin position="1"/>
        <end position="23"/>
    </location>
</feature>
<dbReference type="Proteomes" id="UP001415857">
    <property type="component" value="Unassembled WGS sequence"/>
</dbReference>
<reference evidence="3 4" key="1">
    <citation type="journal article" date="2024" name="Plant J.">
        <title>Genome sequences and population genomics reveal climatic adaptation and genomic divergence between two closely related sweetgum species.</title>
        <authorList>
            <person name="Xu W.Q."/>
            <person name="Ren C.Q."/>
            <person name="Zhang X.Y."/>
            <person name="Comes H.P."/>
            <person name="Liu X.H."/>
            <person name="Li Y.G."/>
            <person name="Kettle C.J."/>
            <person name="Jalonen R."/>
            <person name="Gaisberger H."/>
            <person name="Ma Y.Z."/>
            <person name="Qiu Y.X."/>
        </authorList>
    </citation>
    <scope>NUCLEOTIDE SEQUENCE [LARGE SCALE GENOMIC DNA]</scope>
    <source>
        <strain evidence="3">Hangzhou</strain>
    </source>
</reference>
<sequence length="96" mass="10416">MASTASLLVLLCFLTCCASTLQAYSSYLPTTSDPSNRVLNIVDSCWRTNWNWASNRKALADCAMGFAKDAMGGKYGEIYEVTNPSDDPINPKPGTL</sequence>
<dbReference type="PANTHER" id="PTHR31683:SF80">
    <property type="entry name" value="PECTATE LYASE 16-RELATED"/>
    <property type="match status" value="1"/>
</dbReference>
<dbReference type="InterPro" id="IPR018082">
    <property type="entry name" value="AmbAllergen"/>
</dbReference>
<name>A0AAP0RE92_LIQFO</name>
<comment type="caution">
    <text evidence="3">The sequence shown here is derived from an EMBL/GenBank/DDBJ whole genome shotgun (WGS) entry which is preliminary data.</text>
</comment>
<dbReference type="InterPro" id="IPR045032">
    <property type="entry name" value="PEL"/>
</dbReference>
<gene>
    <name evidence="3" type="ORF">L1049_022420</name>
</gene>
<evidence type="ECO:0000256" key="1">
    <source>
        <dbReference type="ARBA" id="ARBA00022729"/>
    </source>
</evidence>
<dbReference type="EMBL" id="JBBPBK010000011">
    <property type="protein sequence ID" value="KAK9275161.1"/>
    <property type="molecule type" value="Genomic_DNA"/>
</dbReference>
<organism evidence="3 4">
    <name type="scientific">Liquidambar formosana</name>
    <name type="common">Formosan gum</name>
    <dbReference type="NCBI Taxonomy" id="63359"/>
    <lineage>
        <taxon>Eukaryota</taxon>
        <taxon>Viridiplantae</taxon>
        <taxon>Streptophyta</taxon>
        <taxon>Embryophyta</taxon>
        <taxon>Tracheophyta</taxon>
        <taxon>Spermatophyta</taxon>
        <taxon>Magnoliopsida</taxon>
        <taxon>eudicotyledons</taxon>
        <taxon>Gunneridae</taxon>
        <taxon>Pentapetalae</taxon>
        <taxon>Saxifragales</taxon>
        <taxon>Altingiaceae</taxon>
        <taxon>Liquidambar</taxon>
    </lineage>
</organism>
<evidence type="ECO:0000313" key="3">
    <source>
        <dbReference type="EMBL" id="KAK9275161.1"/>
    </source>
</evidence>
<feature type="chain" id="PRO_5043036830" evidence="2">
    <location>
        <begin position="24"/>
        <end position="96"/>
    </location>
</feature>
<protein>
    <submittedName>
        <fullName evidence="3">Uncharacterized protein</fullName>
    </submittedName>
</protein>
<evidence type="ECO:0000256" key="2">
    <source>
        <dbReference type="SAM" id="SignalP"/>
    </source>
</evidence>
<dbReference type="InterPro" id="IPR012334">
    <property type="entry name" value="Pectin_lyas_fold"/>
</dbReference>
<dbReference type="PANTHER" id="PTHR31683">
    <property type="entry name" value="PECTATE LYASE 18-RELATED"/>
    <property type="match status" value="1"/>
</dbReference>
<dbReference type="AlphaFoldDB" id="A0AAP0RE92"/>
<dbReference type="GO" id="GO:0030570">
    <property type="term" value="F:pectate lyase activity"/>
    <property type="evidence" value="ECO:0007669"/>
    <property type="project" value="InterPro"/>
</dbReference>